<accession>A0A5B8IN07</accession>
<evidence type="ECO:0000313" key="4">
    <source>
        <dbReference type="EMBL" id="QDY80038.1"/>
    </source>
</evidence>
<gene>
    <name evidence="4" type="ORF">FQU76_29860</name>
</gene>
<evidence type="ECO:0000313" key="5">
    <source>
        <dbReference type="Proteomes" id="UP000320580"/>
    </source>
</evidence>
<dbReference type="InterPro" id="IPR011055">
    <property type="entry name" value="Dup_hybrid_motif"/>
</dbReference>
<dbReference type="Pfam" id="PF01551">
    <property type="entry name" value="Peptidase_M23"/>
    <property type="match status" value="1"/>
</dbReference>
<dbReference type="InterPro" id="IPR016047">
    <property type="entry name" value="M23ase_b-sheet_dom"/>
</dbReference>
<dbReference type="PANTHER" id="PTHR21666:SF289">
    <property type="entry name" value="L-ALA--D-GLU ENDOPEPTIDASE"/>
    <property type="match status" value="1"/>
</dbReference>
<keyword evidence="5" id="KW-1185">Reference proteome</keyword>
<dbReference type="AlphaFoldDB" id="A0A5B8IN07"/>
<dbReference type="InterPro" id="IPR050570">
    <property type="entry name" value="Cell_wall_metabolism_enzyme"/>
</dbReference>
<protein>
    <submittedName>
        <fullName evidence="4">M23 family metallopeptidase</fullName>
    </submittedName>
</protein>
<sequence>MPSPHPSRTTALRRAITGIAALASLATSGLVFAEPASTAPTSAAPVFQAPFACNETWRGATRSGHNDYHSIDFNWGSGRDDYLRPVRASAPGRVTGSGVYNDGVSYVLIDHGSGWATRYLHMQTRSLVRAGTTVRRGDVVGKVSDVGSPGAYHLHYEQRRSGEIVAAKYNGVAFAYPSQRVTSRNCATPSSASGR</sequence>
<dbReference type="Proteomes" id="UP000320580">
    <property type="component" value="Chromosome"/>
</dbReference>
<dbReference type="GO" id="GO:0004222">
    <property type="term" value="F:metalloendopeptidase activity"/>
    <property type="evidence" value="ECO:0007669"/>
    <property type="project" value="TreeGrafter"/>
</dbReference>
<dbReference type="KEGG" id="sqz:FQU76_29860"/>
<dbReference type="CDD" id="cd12797">
    <property type="entry name" value="M23_peptidase"/>
    <property type="match status" value="1"/>
</dbReference>
<evidence type="ECO:0000256" key="1">
    <source>
        <dbReference type="ARBA" id="ARBA00022729"/>
    </source>
</evidence>
<feature type="domain" description="M23ase beta-sheet core" evidence="3">
    <location>
        <begin position="84"/>
        <end position="164"/>
    </location>
</feature>
<proteinExistence type="predicted"/>
<dbReference type="OrthoDB" id="1099523at2"/>
<name>A0A5B8IN07_9ACTN</name>
<evidence type="ECO:0000259" key="3">
    <source>
        <dbReference type="Pfam" id="PF01551"/>
    </source>
</evidence>
<dbReference type="Gene3D" id="2.70.70.10">
    <property type="entry name" value="Glucose Permease (Domain IIA)"/>
    <property type="match status" value="1"/>
</dbReference>
<dbReference type="RefSeq" id="WP_146483435.1">
    <property type="nucleotide sequence ID" value="NZ_CP042266.1"/>
</dbReference>
<evidence type="ECO:0000256" key="2">
    <source>
        <dbReference type="SAM" id="SignalP"/>
    </source>
</evidence>
<reference evidence="4 5" key="1">
    <citation type="submission" date="2019-07" db="EMBL/GenBank/DDBJ databases">
        <authorList>
            <person name="Zhu P."/>
        </authorList>
    </citation>
    <scope>NUCLEOTIDE SEQUENCE [LARGE SCALE GENOMIC DNA]</scope>
    <source>
        <strain evidence="4 5">SSL-25</strain>
    </source>
</reference>
<keyword evidence="1 2" id="KW-0732">Signal</keyword>
<dbReference type="EMBL" id="CP042266">
    <property type="protein sequence ID" value="QDY80038.1"/>
    <property type="molecule type" value="Genomic_DNA"/>
</dbReference>
<feature type="signal peptide" evidence="2">
    <location>
        <begin position="1"/>
        <end position="33"/>
    </location>
</feature>
<organism evidence="4 5">
    <name type="scientific">Streptomyces qinzhouensis</name>
    <dbReference type="NCBI Taxonomy" id="2599401"/>
    <lineage>
        <taxon>Bacteria</taxon>
        <taxon>Bacillati</taxon>
        <taxon>Actinomycetota</taxon>
        <taxon>Actinomycetes</taxon>
        <taxon>Kitasatosporales</taxon>
        <taxon>Streptomycetaceae</taxon>
        <taxon>Streptomyces</taxon>
    </lineage>
</organism>
<feature type="chain" id="PRO_5023113518" evidence="2">
    <location>
        <begin position="34"/>
        <end position="195"/>
    </location>
</feature>
<dbReference type="PANTHER" id="PTHR21666">
    <property type="entry name" value="PEPTIDASE-RELATED"/>
    <property type="match status" value="1"/>
</dbReference>
<dbReference type="SUPFAM" id="SSF51261">
    <property type="entry name" value="Duplicated hybrid motif"/>
    <property type="match status" value="1"/>
</dbReference>